<dbReference type="EMBL" id="KB610344">
    <property type="protein sequence ID" value="EMH76394.1"/>
    <property type="molecule type" value="Genomic_DNA"/>
</dbReference>
<dbReference type="OrthoDB" id="37244at2759"/>
<gene>
    <name evidence="2" type="ORF">EHI8A_136480</name>
</gene>
<sequence>MSLLLFTSSNSDDYFTFNYMKVLTNFVSVGNIIVSLCFILALRGLSTQISAKMGNIYGIIGMCVAFITAIISKCCDFLNAPTSSDALDRNEILYLLVG</sequence>
<evidence type="ECO:0000256" key="1">
    <source>
        <dbReference type="SAM" id="Phobius"/>
    </source>
</evidence>
<feature type="transmembrane region" description="Helical" evidence="1">
    <location>
        <begin position="54"/>
        <end position="72"/>
    </location>
</feature>
<dbReference type="AlphaFoldDB" id="M3SBA6"/>
<name>M3SBA6_ENTH1</name>
<feature type="non-terminal residue" evidence="2">
    <location>
        <position position="98"/>
    </location>
</feature>
<dbReference type="VEuPathDB" id="AmoebaDB:EHI8A_136480"/>
<accession>M3SBA6</accession>
<reference evidence="2 3" key="1">
    <citation type="submission" date="2013-01" db="EMBL/GenBank/DDBJ databases">
        <authorList>
            <person name="Hannick L."/>
            <person name="Zafar N."/>
            <person name="Lorenzi H."/>
            <person name="Ali I.A."/>
            <person name="Petri W.P."/>
            <person name="Caler E."/>
        </authorList>
    </citation>
    <scope>NUCLEOTIDE SEQUENCE [LARGE SCALE GENOMIC DNA]</scope>
    <source>
        <strain evidence="3">HM3:IMSS-B</strain>
    </source>
</reference>
<evidence type="ECO:0000313" key="2">
    <source>
        <dbReference type="EMBL" id="EMH76394.1"/>
    </source>
</evidence>
<organism evidence="2 3">
    <name type="scientific">Entamoeba histolytica HM-1:IMSS-B</name>
    <dbReference type="NCBI Taxonomy" id="885319"/>
    <lineage>
        <taxon>Eukaryota</taxon>
        <taxon>Amoebozoa</taxon>
        <taxon>Evosea</taxon>
        <taxon>Archamoebae</taxon>
        <taxon>Mastigamoebida</taxon>
        <taxon>Entamoebidae</taxon>
        <taxon>Entamoeba</taxon>
    </lineage>
</organism>
<proteinExistence type="predicted"/>
<protein>
    <submittedName>
        <fullName evidence="2">NAD(P)(+) transhydrogenase alpha subunit, putative</fullName>
    </submittedName>
</protein>
<keyword evidence="1" id="KW-0472">Membrane</keyword>
<evidence type="ECO:0000313" key="3">
    <source>
        <dbReference type="Proteomes" id="UP000030781"/>
    </source>
</evidence>
<feature type="transmembrane region" description="Helical" evidence="1">
    <location>
        <begin position="20"/>
        <end position="42"/>
    </location>
</feature>
<keyword evidence="1" id="KW-1133">Transmembrane helix</keyword>
<dbReference type="Proteomes" id="UP000030781">
    <property type="component" value="Unassembled WGS sequence"/>
</dbReference>
<keyword evidence="1" id="KW-0812">Transmembrane</keyword>